<reference evidence="1" key="1">
    <citation type="submission" date="2022-04" db="EMBL/GenBank/DDBJ databases">
        <title>A functionally conserved STORR gene fusion in Papaver species that diverged 16.8 million years ago.</title>
        <authorList>
            <person name="Catania T."/>
        </authorList>
    </citation>
    <scope>NUCLEOTIDE SEQUENCE</scope>
    <source>
        <strain evidence="1">S-188037</strain>
    </source>
</reference>
<evidence type="ECO:0000313" key="1">
    <source>
        <dbReference type="EMBL" id="KAI3959377.1"/>
    </source>
</evidence>
<comment type="caution">
    <text evidence="1">The sequence shown here is derived from an EMBL/GenBank/DDBJ whole genome shotgun (WGS) entry which is preliminary data.</text>
</comment>
<accession>A0AAD4TKP2</accession>
<dbReference type="AlphaFoldDB" id="A0AAD4TKP2"/>
<protein>
    <submittedName>
        <fullName evidence="1">Uncharacterized protein</fullName>
    </submittedName>
</protein>
<sequence length="51" mass="5955">MGQDGLPFPENLCYSINTNDVISIIYNMVYRSIREQHSCLQKNLKTEASYR</sequence>
<organism evidence="1 2">
    <name type="scientific">Papaver atlanticum</name>
    <dbReference type="NCBI Taxonomy" id="357466"/>
    <lineage>
        <taxon>Eukaryota</taxon>
        <taxon>Viridiplantae</taxon>
        <taxon>Streptophyta</taxon>
        <taxon>Embryophyta</taxon>
        <taxon>Tracheophyta</taxon>
        <taxon>Spermatophyta</taxon>
        <taxon>Magnoliopsida</taxon>
        <taxon>Ranunculales</taxon>
        <taxon>Papaveraceae</taxon>
        <taxon>Papaveroideae</taxon>
        <taxon>Papaver</taxon>
    </lineage>
</organism>
<gene>
    <name evidence="1" type="ORF">MKW98_018967</name>
</gene>
<name>A0AAD4TKP2_9MAGN</name>
<proteinExistence type="predicted"/>
<dbReference type="Proteomes" id="UP001202328">
    <property type="component" value="Unassembled WGS sequence"/>
</dbReference>
<evidence type="ECO:0000313" key="2">
    <source>
        <dbReference type="Proteomes" id="UP001202328"/>
    </source>
</evidence>
<feature type="non-terminal residue" evidence="1">
    <location>
        <position position="1"/>
    </location>
</feature>
<dbReference type="EMBL" id="JAJJMB010001069">
    <property type="protein sequence ID" value="KAI3959377.1"/>
    <property type="molecule type" value="Genomic_DNA"/>
</dbReference>
<keyword evidence="2" id="KW-1185">Reference proteome</keyword>